<name>J5Q8E6_TRIAS</name>
<dbReference type="KEGG" id="tasa:A1Q1_05549"/>
<organism evidence="2 3">
    <name type="scientific">Trichosporon asahii var. asahii (strain ATCC 90039 / CBS 2479 / JCM 2466 / KCTC 7840 / NBRC 103889/ NCYC 2677 / UAMH 7654)</name>
    <name type="common">Yeast</name>
    <dbReference type="NCBI Taxonomy" id="1186058"/>
    <lineage>
        <taxon>Eukaryota</taxon>
        <taxon>Fungi</taxon>
        <taxon>Dikarya</taxon>
        <taxon>Basidiomycota</taxon>
        <taxon>Agaricomycotina</taxon>
        <taxon>Tremellomycetes</taxon>
        <taxon>Trichosporonales</taxon>
        <taxon>Trichosporonaceae</taxon>
        <taxon>Trichosporon</taxon>
    </lineage>
</organism>
<evidence type="ECO:0000256" key="1">
    <source>
        <dbReference type="SAM" id="MobiDB-lite"/>
    </source>
</evidence>
<accession>J5Q8E6</accession>
<evidence type="ECO:0000313" key="3">
    <source>
        <dbReference type="Proteomes" id="UP000002748"/>
    </source>
</evidence>
<dbReference type="VEuPathDB" id="FungiDB:A1Q1_05549"/>
<protein>
    <submittedName>
        <fullName evidence="2">Uncharacterized protein</fullName>
    </submittedName>
</protein>
<gene>
    <name evidence="2" type="ORF">A1Q1_05549</name>
</gene>
<dbReference type="Proteomes" id="UP000002748">
    <property type="component" value="Unassembled WGS sequence"/>
</dbReference>
<comment type="caution">
    <text evidence="2">The sequence shown here is derived from an EMBL/GenBank/DDBJ whole genome shotgun (WGS) entry which is preliminary data.</text>
</comment>
<dbReference type="EMBL" id="ALBS01000312">
    <property type="protein sequence ID" value="EJT46003.1"/>
    <property type="molecule type" value="Genomic_DNA"/>
</dbReference>
<dbReference type="OrthoDB" id="5578329at2759"/>
<feature type="region of interest" description="Disordered" evidence="1">
    <location>
        <begin position="1"/>
        <end position="23"/>
    </location>
</feature>
<dbReference type="InterPro" id="IPR007727">
    <property type="entry name" value="Spo12"/>
</dbReference>
<feature type="region of interest" description="Disordered" evidence="1">
    <location>
        <begin position="72"/>
        <end position="112"/>
    </location>
</feature>
<dbReference type="HOGENOM" id="CLU_1972022_0_0_1"/>
<dbReference type="AlphaFoldDB" id="J5Q8E6"/>
<evidence type="ECO:0000313" key="2">
    <source>
        <dbReference type="EMBL" id="EJT46003.1"/>
    </source>
</evidence>
<dbReference type="Pfam" id="PF05032">
    <property type="entry name" value="Spo12"/>
    <property type="match status" value="1"/>
</dbReference>
<sequence length="127" mass="13506">MSHHPTIEPLHAPGRAAVVQRQRNVSGPVNREFCKGVCNSQPANDVIPGQTVDPAVPGAAMGQKALLAKKMAQANSKPTVSPTDQHDSPTTRKLKNVKERHFAPGAKGKTPAMQRMAGLMDENSPPS</sequence>
<dbReference type="RefSeq" id="XP_014177701.1">
    <property type="nucleotide sequence ID" value="XM_014322226.1"/>
</dbReference>
<feature type="compositionally biased region" description="Basic and acidic residues" evidence="1">
    <location>
        <begin position="84"/>
        <end position="102"/>
    </location>
</feature>
<reference evidence="2 3" key="1">
    <citation type="journal article" date="2012" name="Eukaryot. Cell">
        <title>Draft genome sequence of CBS 2479, the standard type strain of Trichosporon asahii.</title>
        <authorList>
            <person name="Yang R.Y."/>
            <person name="Li H.T."/>
            <person name="Zhu H."/>
            <person name="Zhou G.P."/>
            <person name="Wang M."/>
            <person name="Wang L."/>
        </authorList>
    </citation>
    <scope>NUCLEOTIDE SEQUENCE [LARGE SCALE GENOMIC DNA]</scope>
    <source>
        <strain evidence="3">ATCC 90039 / CBS 2479 / JCM 2466 / KCTC 7840 / NCYC 2677 / UAMH 7654</strain>
    </source>
</reference>
<proteinExistence type="predicted"/>
<dbReference type="GeneID" id="25989061"/>